<dbReference type="Pfam" id="PF04607">
    <property type="entry name" value="RelA_SpoT"/>
    <property type="match status" value="1"/>
</dbReference>
<dbReference type="SMART" id="SM00954">
    <property type="entry name" value="RelA_SpoT"/>
    <property type="match status" value="1"/>
</dbReference>
<dbReference type="InterPro" id="IPR007685">
    <property type="entry name" value="RelA_SpoT"/>
</dbReference>
<evidence type="ECO:0000313" key="5">
    <source>
        <dbReference type="Proteomes" id="UP000638836"/>
    </source>
</evidence>
<dbReference type="CDD" id="cd05399">
    <property type="entry name" value="NT_Rel-Spo_like"/>
    <property type="match status" value="1"/>
</dbReference>
<proteinExistence type="predicted"/>
<dbReference type="PANTHER" id="PTHR47837:SF1">
    <property type="entry name" value="GTP PYROPHOSPHOKINASE YJBM"/>
    <property type="match status" value="1"/>
</dbReference>
<comment type="caution">
    <text evidence="4">The sequence shown here is derived from an EMBL/GenBank/DDBJ whole genome shotgun (WGS) entry which is preliminary data.</text>
</comment>
<reference evidence="4 5" key="1">
    <citation type="journal article" date="2020" name="Microorganisms">
        <title>New Insight into Antimicrobial Compounds from Food and Marine-Sourced Carnobacterium Species through Phenotype and Genome Analyses.</title>
        <authorList>
            <person name="Begrem S."/>
            <person name="Ivaniuk F."/>
            <person name="Gigout-Chevalier F."/>
            <person name="Kolypczuk L."/>
            <person name="Bonnetot S."/>
            <person name="Leroi F."/>
            <person name="Grovel O."/>
            <person name="Delbarre-Ladrat C."/>
            <person name="Passerini D."/>
        </authorList>
    </citation>
    <scope>NUCLEOTIDE SEQUENCE [LARGE SCALE GENOMIC DNA]</scope>
    <source>
        <strain evidence="4 5">MIP2551</strain>
    </source>
</reference>
<dbReference type="Proteomes" id="UP000638836">
    <property type="component" value="Unassembled WGS sequence"/>
</dbReference>
<dbReference type="PANTHER" id="PTHR47837">
    <property type="entry name" value="GTP PYROPHOSPHOKINASE YJBM"/>
    <property type="match status" value="1"/>
</dbReference>
<gene>
    <name evidence="4" type="ORF">GLO26_04800</name>
</gene>
<dbReference type="InterPro" id="IPR043519">
    <property type="entry name" value="NT_sf"/>
</dbReference>
<dbReference type="EMBL" id="WNJQ01000003">
    <property type="protein sequence ID" value="MBC9825150.1"/>
    <property type="molecule type" value="Genomic_DNA"/>
</dbReference>
<dbReference type="Gene3D" id="1.10.287.860">
    <property type="entry name" value="Nucleotidyltransferase"/>
    <property type="match status" value="1"/>
</dbReference>
<evidence type="ECO:0000259" key="3">
    <source>
        <dbReference type="SMART" id="SM00954"/>
    </source>
</evidence>
<dbReference type="RefSeq" id="WP_023177328.1">
    <property type="nucleotide sequence ID" value="NZ_JAMAYM010000003.1"/>
</dbReference>
<dbReference type="InterPro" id="IPR052366">
    <property type="entry name" value="GTP_Pyrophosphokinase"/>
</dbReference>
<feature type="domain" description="RelA/SpoT" evidence="3">
    <location>
        <begin position="44"/>
        <end position="165"/>
    </location>
</feature>
<evidence type="ECO:0000256" key="1">
    <source>
        <dbReference type="ARBA" id="ARBA00004976"/>
    </source>
</evidence>
<protein>
    <submittedName>
        <fullName evidence="4">GTP pyrophosphokinase family protein</fullName>
    </submittedName>
</protein>
<keyword evidence="2" id="KW-0175">Coiled coil</keyword>
<dbReference type="SUPFAM" id="SSF81301">
    <property type="entry name" value="Nucleotidyltransferase"/>
    <property type="match status" value="1"/>
</dbReference>
<dbReference type="Gene3D" id="3.30.460.10">
    <property type="entry name" value="Beta Polymerase, domain 2"/>
    <property type="match status" value="1"/>
</dbReference>
<sequence length="215" mass="25343">MDQNWEEFLTPYNQAVEELKVKLKGMRKEFSKGNLHIPIEFVTGRVKPVNSIIEKAALRNIPLDKLEIEMQDIAGLRIMCQFVEDIHEVVRLLRNRNDMKIIEERDYITNKKESGYRSYHIVFEYPVQLINGEKRILGEIQVRTLAMNFWATIEHSLNYKYQGEFPDAINVRLKRAAEAAFQLDEEMSQIREEIQEAQHLFSNSKRATVEKTQKD</sequence>
<name>A0ABR7TBJ6_9LACT</name>
<feature type="coiled-coil region" evidence="2">
    <location>
        <begin position="173"/>
        <end position="200"/>
    </location>
</feature>
<evidence type="ECO:0000256" key="2">
    <source>
        <dbReference type="SAM" id="Coils"/>
    </source>
</evidence>
<accession>A0ABR7TBJ6</accession>
<comment type="pathway">
    <text evidence="1">Purine metabolism; ppGpp biosynthesis; ppGpp from GTP: step 1/2.</text>
</comment>
<evidence type="ECO:0000313" key="4">
    <source>
        <dbReference type="EMBL" id="MBC9825150.1"/>
    </source>
</evidence>
<keyword evidence="5" id="KW-1185">Reference proteome</keyword>
<organism evidence="4 5">
    <name type="scientific">Carnobacterium inhibens</name>
    <dbReference type="NCBI Taxonomy" id="147709"/>
    <lineage>
        <taxon>Bacteria</taxon>
        <taxon>Bacillati</taxon>
        <taxon>Bacillota</taxon>
        <taxon>Bacilli</taxon>
        <taxon>Lactobacillales</taxon>
        <taxon>Carnobacteriaceae</taxon>
        <taxon>Carnobacterium</taxon>
    </lineage>
</organism>